<dbReference type="GO" id="GO:0005737">
    <property type="term" value="C:cytoplasm"/>
    <property type="evidence" value="ECO:0007669"/>
    <property type="project" value="InterPro"/>
</dbReference>
<protein>
    <recommendedName>
        <fullName evidence="3">Sporulation initiation factor Spo0A C-terminal domain-containing protein</fullName>
    </recommendedName>
</protein>
<dbReference type="EMBL" id="JACHGK010000011">
    <property type="protein sequence ID" value="MBB6446479.1"/>
    <property type="molecule type" value="Genomic_DNA"/>
</dbReference>
<dbReference type="GO" id="GO:0042173">
    <property type="term" value="P:regulation of sporulation resulting in formation of a cellular spore"/>
    <property type="evidence" value="ECO:0007669"/>
    <property type="project" value="InterPro"/>
</dbReference>
<dbReference type="InterPro" id="IPR016032">
    <property type="entry name" value="Sig_transdc_resp-reg_C-effctor"/>
</dbReference>
<keyword evidence="1" id="KW-0805">Transcription regulation</keyword>
<feature type="domain" description="Sporulation initiation factor Spo0A C-terminal" evidence="3">
    <location>
        <begin position="9"/>
        <end position="98"/>
    </location>
</feature>
<keyword evidence="5" id="KW-1185">Reference proteome</keyword>
<reference evidence="4 5" key="1">
    <citation type="submission" date="2020-08" db="EMBL/GenBank/DDBJ databases">
        <title>Genomic Encyclopedia of Type Strains, Phase IV (KMG-IV): sequencing the most valuable type-strain genomes for metagenomic binning, comparative biology and taxonomic classification.</title>
        <authorList>
            <person name="Goeker M."/>
        </authorList>
    </citation>
    <scope>NUCLEOTIDE SEQUENCE [LARGE SCALE GENOMIC DNA]</scope>
    <source>
        <strain evidence="4 5">DSM 5391</strain>
    </source>
</reference>
<evidence type="ECO:0000313" key="4">
    <source>
        <dbReference type="EMBL" id="MBB6446479.1"/>
    </source>
</evidence>
<dbReference type="InterPro" id="IPR014879">
    <property type="entry name" value="Spo0A_C"/>
</dbReference>
<dbReference type="InterPro" id="IPR036388">
    <property type="entry name" value="WH-like_DNA-bd_sf"/>
</dbReference>
<evidence type="ECO:0000256" key="2">
    <source>
        <dbReference type="ARBA" id="ARBA00023163"/>
    </source>
</evidence>
<gene>
    <name evidence="4" type="ORF">HNR53_003138</name>
</gene>
<name>A0A7X0HTB7_9BACI</name>
<dbReference type="GO" id="GO:0003700">
    <property type="term" value="F:DNA-binding transcription factor activity"/>
    <property type="evidence" value="ECO:0007669"/>
    <property type="project" value="InterPro"/>
</dbReference>
<dbReference type="GO" id="GO:0005509">
    <property type="term" value="F:calcium ion binding"/>
    <property type="evidence" value="ECO:0007669"/>
    <property type="project" value="InterPro"/>
</dbReference>
<dbReference type="Proteomes" id="UP000531594">
    <property type="component" value="Unassembled WGS sequence"/>
</dbReference>
<dbReference type="AlphaFoldDB" id="A0A7X0HTB7"/>
<organism evidence="4 5">
    <name type="scientific">Bacillus benzoevorans</name>
    <dbReference type="NCBI Taxonomy" id="1456"/>
    <lineage>
        <taxon>Bacteria</taxon>
        <taxon>Bacillati</taxon>
        <taxon>Bacillota</taxon>
        <taxon>Bacilli</taxon>
        <taxon>Bacillales</taxon>
        <taxon>Bacillaceae</taxon>
        <taxon>Bacillus</taxon>
    </lineage>
</organism>
<evidence type="ECO:0000256" key="1">
    <source>
        <dbReference type="ARBA" id="ARBA00023015"/>
    </source>
</evidence>
<comment type="caution">
    <text evidence="4">The sequence shown here is derived from an EMBL/GenBank/DDBJ whole genome shotgun (WGS) entry which is preliminary data.</text>
</comment>
<dbReference type="Gene3D" id="1.10.10.10">
    <property type="entry name" value="Winged helix-like DNA-binding domain superfamily/Winged helix DNA-binding domain"/>
    <property type="match status" value="1"/>
</dbReference>
<sequence length="107" mass="12757">MEMTLDKRISQMLHEYEMKPSIRGYRYLREAIKLVYENEGYLNAITKELYPTIAEKYETEWSRVERAIRYAIQSAWFHNPFSPSRPTNSEFIAMAAEDLRWKSQGIA</sequence>
<dbReference type="SUPFAM" id="SSF46894">
    <property type="entry name" value="C-terminal effector domain of the bipartite response regulators"/>
    <property type="match status" value="1"/>
</dbReference>
<dbReference type="RefSeq" id="WP_184527517.1">
    <property type="nucleotide sequence ID" value="NZ_JACHGK010000011.1"/>
</dbReference>
<keyword evidence="2" id="KW-0804">Transcription</keyword>
<dbReference type="GO" id="GO:0003677">
    <property type="term" value="F:DNA binding"/>
    <property type="evidence" value="ECO:0007669"/>
    <property type="project" value="InterPro"/>
</dbReference>
<accession>A0A7X0HTB7</accession>
<dbReference type="Pfam" id="PF08769">
    <property type="entry name" value="Spo0A_C"/>
    <property type="match status" value="1"/>
</dbReference>
<evidence type="ECO:0000259" key="3">
    <source>
        <dbReference type="Pfam" id="PF08769"/>
    </source>
</evidence>
<proteinExistence type="predicted"/>
<evidence type="ECO:0000313" key="5">
    <source>
        <dbReference type="Proteomes" id="UP000531594"/>
    </source>
</evidence>